<organism evidence="2 3">
    <name type="scientific">Polychaeton citri CBS 116435</name>
    <dbReference type="NCBI Taxonomy" id="1314669"/>
    <lineage>
        <taxon>Eukaryota</taxon>
        <taxon>Fungi</taxon>
        <taxon>Dikarya</taxon>
        <taxon>Ascomycota</taxon>
        <taxon>Pezizomycotina</taxon>
        <taxon>Dothideomycetes</taxon>
        <taxon>Dothideomycetidae</taxon>
        <taxon>Capnodiales</taxon>
        <taxon>Capnodiaceae</taxon>
        <taxon>Polychaeton</taxon>
    </lineage>
</organism>
<dbReference type="Proteomes" id="UP000799441">
    <property type="component" value="Unassembled WGS sequence"/>
</dbReference>
<evidence type="ECO:0000256" key="1">
    <source>
        <dbReference type="SAM" id="MobiDB-lite"/>
    </source>
</evidence>
<feature type="compositionally biased region" description="Polar residues" evidence="1">
    <location>
        <begin position="45"/>
        <end position="58"/>
    </location>
</feature>
<reference evidence="2" key="1">
    <citation type="journal article" date="2020" name="Stud. Mycol.">
        <title>101 Dothideomycetes genomes: a test case for predicting lifestyles and emergence of pathogens.</title>
        <authorList>
            <person name="Haridas S."/>
            <person name="Albert R."/>
            <person name="Binder M."/>
            <person name="Bloem J."/>
            <person name="Labutti K."/>
            <person name="Salamov A."/>
            <person name="Andreopoulos B."/>
            <person name="Baker S."/>
            <person name="Barry K."/>
            <person name="Bills G."/>
            <person name="Bluhm B."/>
            <person name="Cannon C."/>
            <person name="Castanera R."/>
            <person name="Culley D."/>
            <person name="Daum C."/>
            <person name="Ezra D."/>
            <person name="Gonzalez J."/>
            <person name="Henrissat B."/>
            <person name="Kuo A."/>
            <person name="Liang C."/>
            <person name="Lipzen A."/>
            <person name="Lutzoni F."/>
            <person name="Magnuson J."/>
            <person name="Mondo S."/>
            <person name="Nolan M."/>
            <person name="Ohm R."/>
            <person name="Pangilinan J."/>
            <person name="Park H.-J."/>
            <person name="Ramirez L."/>
            <person name="Alfaro M."/>
            <person name="Sun H."/>
            <person name="Tritt A."/>
            <person name="Yoshinaga Y."/>
            <person name="Zwiers L.-H."/>
            <person name="Turgeon B."/>
            <person name="Goodwin S."/>
            <person name="Spatafora J."/>
            <person name="Crous P."/>
            <person name="Grigoriev I."/>
        </authorList>
    </citation>
    <scope>NUCLEOTIDE SEQUENCE</scope>
    <source>
        <strain evidence="2">CBS 116435</strain>
    </source>
</reference>
<feature type="region of interest" description="Disordered" evidence="1">
    <location>
        <begin position="45"/>
        <end position="79"/>
    </location>
</feature>
<dbReference type="EMBL" id="MU003917">
    <property type="protein sequence ID" value="KAF2715946.1"/>
    <property type="molecule type" value="Genomic_DNA"/>
</dbReference>
<comment type="caution">
    <text evidence="2">The sequence shown here is derived from an EMBL/GenBank/DDBJ whole genome shotgun (WGS) entry which is preliminary data.</text>
</comment>
<dbReference type="AlphaFoldDB" id="A0A9P4Q056"/>
<name>A0A9P4Q056_9PEZI</name>
<accession>A0A9P4Q056</accession>
<gene>
    <name evidence="2" type="ORF">K431DRAFT_37931</name>
</gene>
<keyword evidence="3" id="KW-1185">Reference proteome</keyword>
<evidence type="ECO:0000313" key="2">
    <source>
        <dbReference type="EMBL" id="KAF2715946.1"/>
    </source>
</evidence>
<evidence type="ECO:0000313" key="3">
    <source>
        <dbReference type="Proteomes" id="UP000799441"/>
    </source>
</evidence>
<protein>
    <submittedName>
        <fullName evidence="2">Uncharacterized protein</fullName>
    </submittedName>
</protein>
<sequence length="79" mass="8540">MSRRPLGKPTVFSLPATLYLQKSHPAPNAVLAQHTAYLGRMPSASTLPPSLAHQSRNATGGRVIPTHAVEQGYTIHRTQ</sequence>
<proteinExistence type="predicted"/>